<dbReference type="AlphaFoldDB" id="K6ZLC5"/>
<dbReference type="EMBL" id="BAER01000014">
    <property type="protein sequence ID" value="GAC31137.1"/>
    <property type="molecule type" value="Genomic_DNA"/>
</dbReference>
<organism evidence="1 2">
    <name type="scientific">Paraglaciecola polaris LMG 21857</name>
    <dbReference type="NCBI Taxonomy" id="1129793"/>
    <lineage>
        <taxon>Bacteria</taxon>
        <taxon>Pseudomonadati</taxon>
        <taxon>Pseudomonadota</taxon>
        <taxon>Gammaproteobacteria</taxon>
        <taxon>Alteromonadales</taxon>
        <taxon>Alteromonadaceae</taxon>
        <taxon>Paraglaciecola</taxon>
    </lineage>
</organism>
<gene>
    <name evidence="1" type="ORF">GPLA_0218</name>
</gene>
<evidence type="ECO:0000313" key="2">
    <source>
        <dbReference type="Proteomes" id="UP000006322"/>
    </source>
</evidence>
<evidence type="ECO:0000313" key="1">
    <source>
        <dbReference type="EMBL" id="GAC31137.1"/>
    </source>
</evidence>
<proteinExistence type="predicted"/>
<keyword evidence="2" id="KW-1185">Reference proteome</keyword>
<protein>
    <submittedName>
        <fullName evidence="1">Uncharacterized protein</fullName>
    </submittedName>
</protein>
<reference evidence="2" key="1">
    <citation type="journal article" date="2014" name="Environ. Microbiol.">
        <title>Comparative genomics of the marine bacterial genus Glaciecola reveals the high degree of genomic diversity and genomic characteristic for cold adaptation.</title>
        <authorList>
            <person name="Qin Q.L."/>
            <person name="Xie B.B."/>
            <person name="Yu Y."/>
            <person name="Shu Y.L."/>
            <person name="Rong J.C."/>
            <person name="Zhang Y.J."/>
            <person name="Zhao D.L."/>
            <person name="Chen X.L."/>
            <person name="Zhang X.Y."/>
            <person name="Chen B."/>
            <person name="Zhou B.C."/>
            <person name="Zhang Y.Z."/>
        </authorList>
    </citation>
    <scope>NUCLEOTIDE SEQUENCE [LARGE SCALE GENOMIC DNA]</scope>
    <source>
        <strain evidence="2">LMG 21857</strain>
    </source>
</reference>
<accession>K6ZLC5</accession>
<dbReference type="Proteomes" id="UP000006322">
    <property type="component" value="Unassembled WGS sequence"/>
</dbReference>
<sequence length="41" mass="4930">MILLGRTINLHILVNNKFKKERLLMLVFLKRIRLRNLVGKN</sequence>
<comment type="caution">
    <text evidence="1">The sequence shown here is derived from an EMBL/GenBank/DDBJ whole genome shotgun (WGS) entry which is preliminary data.</text>
</comment>
<name>K6ZLC5_9ALTE</name>